<evidence type="ECO:0000313" key="2">
    <source>
        <dbReference type="Proteomes" id="UP001163046"/>
    </source>
</evidence>
<dbReference type="SUPFAM" id="SSF52540">
    <property type="entry name" value="P-loop containing nucleoside triphosphate hydrolases"/>
    <property type="match status" value="1"/>
</dbReference>
<dbReference type="AlphaFoldDB" id="A0A9W9Z766"/>
<sequence>MGNALCFMGPVVAGKCSIISTKCLYVKEKALRKSWDSICRTCDACDQVIAGTPVLALTGTADKETEKTVTTDLVMLNLTKLFVRPNRTNMRLSEHKVPKTEMLKHLDWLVDLIKEHGKDSTKTIIFCDTMYSIASVMNYLMMSLRENAFHPNTSKKFQHCLLGIFHSLSLKEYNDFF</sequence>
<accession>A0A9W9Z766</accession>
<evidence type="ECO:0000313" key="1">
    <source>
        <dbReference type="EMBL" id="KAJ7375143.1"/>
    </source>
</evidence>
<proteinExistence type="predicted"/>
<gene>
    <name evidence="1" type="ORF">OS493_001881</name>
</gene>
<dbReference type="OrthoDB" id="5987985at2759"/>
<organism evidence="1 2">
    <name type="scientific">Desmophyllum pertusum</name>
    <dbReference type="NCBI Taxonomy" id="174260"/>
    <lineage>
        <taxon>Eukaryota</taxon>
        <taxon>Metazoa</taxon>
        <taxon>Cnidaria</taxon>
        <taxon>Anthozoa</taxon>
        <taxon>Hexacorallia</taxon>
        <taxon>Scleractinia</taxon>
        <taxon>Caryophylliina</taxon>
        <taxon>Caryophylliidae</taxon>
        <taxon>Desmophyllum</taxon>
    </lineage>
</organism>
<name>A0A9W9Z766_9CNID</name>
<dbReference type="Proteomes" id="UP001163046">
    <property type="component" value="Unassembled WGS sequence"/>
</dbReference>
<protein>
    <submittedName>
        <fullName evidence="1">Uncharacterized protein</fullName>
    </submittedName>
</protein>
<keyword evidence="2" id="KW-1185">Reference proteome</keyword>
<comment type="caution">
    <text evidence="1">The sequence shown here is derived from an EMBL/GenBank/DDBJ whole genome shotgun (WGS) entry which is preliminary data.</text>
</comment>
<dbReference type="EMBL" id="MU826826">
    <property type="protein sequence ID" value="KAJ7375143.1"/>
    <property type="molecule type" value="Genomic_DNA"/>
</dbReference>
<dbReference type="InterPro" id="IPR027417">
    <property type="entry name" value="P-loop_NTPase"/>
</dbReference>
<reference evidence="1" key="1">
    <citation type="submission" date="2023-01" db="EMBL/GenBank/DDBJ databases">
        <title>Genome assembly of the deep-sea coral Lophelia pertusa.</title>
        <authorList>
            <person name="Herrera S."/>
            <person name="Cordes E."/>
        </authorList>
    </citation>
    <scope>NUCLEOTIDE SEQUENCE</scope>
    <source>
        <strain evidence="1">USNM1676648</strain>
        <tissue evidence="1">Polyp</tissue>
    </source>
</reference>